<protein>
    <submittedName>
        <fullName evidence="1">Uncharacterized protein</fullName>
    </submittedName>
</protein>
<name>A0A4Z2FFV5_9TELE</name>
<comment type="caution">
    <text evidence="1">The sequence shown here is derived from an EMBL/GenBank/DDBJ whole genome shotgun (WGS) entry which is preliminary data.</text>
</comment>
<proteinExistence type="predicted"/>
<dbReference type="AlphaFoldDB" id="A0A4Z2FFV5"/>
<evidence type="ECO:0000313" key="1">
    <source>
        <dbReference type="EMBL" id="TNN39785.1"/>
    </source>
</evidence>
<reference evidence="1 2" key="1">
    <citation type="submission" date="2019-03" db="EMBL/GenBank/DDBJ databases">
        <title>First draft genome of Liparis tanakae, snailfish: a comprehensive survey of snailfish specific genes.</title>
        <authorList>
            <person name="Kim W."/>
            <person name="Song I."/>
            <person name="Jeong J.-H."/>
            <person name="Kim D."/>
            <person name="Kim S."/>
            <person name="Ryu S."/>
            <person name="Song J.Y."/>
            <person name="Lee S.K."/>
        </authorList>
    </citation>
    <scope>NUCLEOTIDE SEQUENCE [LARGE SCALE GENOMIC DNA]</scope>
    <source>
        <tissue evidence="1">Muscle</tissue>
    </source>
</reference>
<keyword evidence="2" id="KW-1185">Reference proteome</keyword>
<evidence type="ECO:0000313" key="2">
    <source>
        <dbReference type="Proteomes" id="UP000314294"/>
    </source>
</evidence>
<organism evidence="1 2">
    <name type="scientific">Liparis tanakae</name>
    <name type="common">Tanaka's snailfish</name>
    <dbReference type="NCBI Taxonomy" id="230148"/>
    <lineage>
        <taxon>Eukaryota</taxon>
        <taxon>Metazoa</taxon>
        <taxon>Chordata</taxon>
        <taxon>Craniata</taxon>
        <taxon>Vertebrata</taxon>
        <taxon>Euteleostomi</taxon>
        <taxon>Actinopterygii</taxon>
        <taxon>Neopterygii</taxon>
        <taxon>Teleostei</taxon>
        <taxon>Neoteleostei</taxon>
        <taxon>Acanthomorphata</taxon>
        <taxon>Eupercaria</taxon>
        <taxon>Perciformes</taxon>
        <taxon>Cottioidei</taxon>
        <taxon>Cottales</taxon>
        <taxon>Liparidae</taxon>
        <taxon>Liparis</taxon>
    </lineage>
</organism>
<accession>A0A4Z2FFV5</accession>
<sequence>MVIMPSMSPPSSGTAASMTGGLESEALLTMTPPATPPSIPSPSPTRASLALRFFSERSLPMGPGLYSFVSTGSILLSETISISAGTPSLSVLPADDGAPN</sequence>
<dbReference type="Proteomes" id="UP000314294">
    <property type="component" value="Unassembled WGS sequence"/>
</dbReference>
<dbReference type="EMBL" id="SRLO01001249">
    <property type="protein sequence ID" value="TNN39785.1"/>
    <property type="molecule type" value="Genomic_DNA"/>
</dbReference>
<gene>
    <name evidence="1" type="ORF">EYF80_050054</name>
</gene>